<dbReference type="RefSeq" id="WP_116711658.1">
    <property type="nucleotide sequence ID" value="NZ_LRTV01000001.1"/>
</dbReference>
<dbReference type="CDD" id="cd09727">
    <property type="entry name" value="Cas6_I-E"/>
    <property type="match status" value="1"/>
</dbReference>
<evidence type="ECO:0000313" key="1">
    <source>
        <dbReference type="EMBL" id="RFD80065.1"/>
    </source>
</evidence>
<dbReference type="NCBIfam" id="TIGR01907">
    <property type="entry name" value="casE_Cse3"/>
    <property type="match status" value="1"/>
</dbReference>
<dbReference type="AlphaFoldDB" id="A0A3E1J111"/>
<gene>
    <name evidence="1" type="ORF">AXE77_00650</name>
</gene>
<reference evidence="1 2" key="1">
    <citation type="submission" date="2016-02" db="EMBL/GenBank/DDBJ databases">
        <authorList>
            <person name="Alioto T."/>
            <person name="Alioto T."/>
        </authorList>
    </citation>
    <scope>NUCLEOTIDE SEQUENCE [LARGE SCALE GENOMIC DNA]</scope>
    <source>
        <strain evidence="1 2">NR010</strain>
    </source>
</reference>
<dbReference type="Proteomes" id="UP000259221">
    <property type="component" value="Unassembled WGS sequence"/>
</dbReference>
<proteinExistence type="predicted"/>
<organism evidence="1 2">
    <name type="scientific">Gardnerella vaginalis</name>
    <dbReference type="NCBI Taxonomy" id="2702"/>
    <lineage>
        <taxon>Bacteria</taxon>
        <taxon>Bacillati</taxon>
        <taxon>Actinomycetota</taxon>
        <taxon>Actinomycetes</taxon>
        <taxon>Bifidobacteriales</taxon>
        <taxon>Bifidobacteriaceae</taxon>
        <taxon>Gardnerella</taxon>
    </lineage>
</organism>
<dbReference type="Pfam" id="PF08798">
    <property type="entry name" value="CRISPR_assoc"/>
    <property type="match status" value="1"/>
</dbReference>
<accession>A0A3E1J111</accession>
<dbReference type="SUPFAM" id="SSF117987">
    <property type="entry name" value="CRISPR-associated protein"/>
    <property type="match status" value="2"/>
</dbReference>
<dbReference type="EMBL" id="LRTV01000001">
    <property type="protein sequence ID" value="RFD80065.1"/>
    <property type="molecule type" value="Genomic_DNA"/>
</dbReference>
<dbReference type="InterPro" id="IPR010179">
    <property type="entry name" value="CRISPR-assoc_prot_Cse3"/>
</dbReference>
<dbReference type="Gene3D" id="3.30.70.1210">
    <property type="entry name" value="Crispr-associated protein, domain 2"/>
    <property type="match status" value="1"/>
</dbReference>
<dbReference type="OrthoDB" id="9795689at2"/>
<dbReference type="Gene3D" id="3.30.70.1200">
    <property type="entry name" value="Crispr-associated protein, domain 1"/>
    <property type="match status" value="1"/>
</dbReference>
<name>A0A3E1J111_GARVA</name>
<comment type="caution">
    <text evidence="1">The sequence shown here is derived from an EMBL/GenBank/DDBJ whole genome shotgun (WGS) entry which is preliminary data.</text>
</comment>
<protein>
    <submittedName>
        <fullName evidence="1">Type I-E CRISPR-associated protein Cas6/Cse3/CasE</fullName>
    </submittedName>
</protein>
<evidence type="ECO:0000313" key="2">
    <source>
        <dbReference type="Proteomes" id="UP000259221"/>
    </source>
</evidence>
<sequence length="214" mass="24746">MTYLSRVEIDFQKYKSQMDLKSVGAFHNWVEQSFPDEFVDHERSRKLWRVDVLQGKQYLLVVSDNKPDLQRLEMYGVAGTAVTKSYDKFLEQLKDGMRMQFKVTLNPVVAISDTPEARSTRGRIVPHITYSQQMNFLLKRAQKLGFVLRDDEFTIVERGYSLFTKSKKPIRLSRVTYQGVLTINDADTMRKTLIEGIGKKKAYGFGMMTLIPIG</sequence>
<dbReference type="SMART" id="SM01101">
    <property type="entry name" value="CRISPR_assoc"/>
    <property type="match status" value="1"/>
</dbReference>